<dbReference type="OrthoDB" id="1904422at2759"/>
<dbReference type="HOGENOM" id="CLU_885856_0_0_1"/>
<dbReference type="PANTHER" id="PTHR39244:SF5">
    <property type="entry name" value="NATTERIN-3-LIKE"/>
    <property type="match status" value="1"/>
</dbReference>
<evidence type="ECO:0000313" key="2">
    <source>
        <dbReference type="Proteomes" id="UP000053593"/>
    </source>
</evidence>
<dbReference type="AlphaFoldDB" id="A0A0D0BTL9"/>
<dbReference type="EMBL" id="KN834783">
    <property type="protein sequence ID" value="KIK58781.1"/>
    <property type="molecule type" value="Genomic_DNA"/>
</dbReference>
<evidence type="ECO:0000313" key="1">
    <source>
        <dbReference type="EMBL" id="KIK58781.1"/>
    </source>
</evidence>
<reference evidence="1 2" key="1">
    <citation type="submission" date="2014-04" db="EMBL/GenBank/DDBJ databases">
        <title>Evolutionary Origins and Diversification of the Mycorrhizal Mutualists.</title>
        <authorList>
            <consortium name="DOE Joint Genome Institute"/>
            <consortium name="Mycorrhizal Genomics Consortium"/>
            <person name="Kohler A."/>
            <person name="Kuo A."/>
            <person name="Nagy L.G."/>
            <person name="Floudas D."/>
            <person name="Copeland A."/>
            <person name="Barry K.W."/>
            <person name="Cichocki N."/>
            <person name="Veneault-Fourrey C."/>
            <person name="LaButti K."/>
            <person name="Lindquist E.A."/>
            <person name="Lipzen A."/>
            <person name="Lundell T."/>
            <person name="Morin E."/>
            <person name="Murat C."/>
            <person name="Riley R."/>
            <person name="Ohm R."/>
            <person name="Sun H."/>
            <person name="Tunlid A."/>
            <person name="Henrissat B."/>
            <person name="Grigoriev I.V."/>
            <person name="Hibbett D.S."/>
            <person name="Martin F."/>
        </authorList>
    </citation>
    <scope>NUCLEOTIDE SEQUENCE [LARGE SCALE GENOMIC DNA]</scope>
    <source>
        <strain evidence="1 2">FD-317 M1</strain>
    </source>
</reference>
<sequence>MVSAYKRKTASLPERVYLIDGFGNYYSMWQGKCSFTKSEPDYTCEVIVEYYSSDPEQFYLRSWEGTYFEYVGDSATATTVCPFNYKSINNNSVLFTALDIDTNRNTFAFRVPSGKFLSLQAVNTDSSGQSYLPLADYNSATITVAEPVIRRVLTDFEYDTSGSTVTQLQPEVALSTTVRNDSHSDSFVQELSYSYQKSHVGTWSNMEGVELSVKYGVEYGIEIPFVAEATLEVGVAFKYEHTETGSNITTTTVSSTSALSVPAAKTGVATILVKKARIDVPFTYSELVWYQSGRMEENVKNGIYNNVESYMVDVQINDGWKDIPQ</sequence>
<dbReference type="Proteomes" id="UP000053593">
    <property type="component" value="Unassembled WGS sequence"/>
</dbReference>
<dbReference type="Gene3D" id="2.170.15.10">
    <property type="entry name" value="Proaerolysin, chain A, domain 3"/>
    <property type="match status" value="1"/>
</dbReference>
<name>A0A0D0BTL9_9AGAR</name>
<dbReference type="PANTHER" id="PTHR39244">
    <property type="entry name" value="NATTERIN-4"/>
    <property type="match status" value="1"/>
</dbReference>
<dbReference type="Pfam" id="PF03318">
    <property type="entry name" value="ETX_MTX2"/>
    <property type="match status" value="1"/>
</dbReference>
<protein>
    <submittedName>
        <fullName evidence="1">Unplaced genomic scaffold GYMLUscaffold_35, whole genome shotgun sequence</fullName>
    </submittedName>
</protein>
<organism evidence="1 2">
    <name type="scientific">Collybiopsis luxurians FD-317 M1</name>
    <dbReference type="NCBI Taxonomy" id="944289"/>
    <lineage>
        <taxon>Eukaryota</taxon>
        <taxon>Fungi</taxon>
        <taxon>Dikarya</taxon>
        <taxon>Basidiomycota</taxon>
        <taxon>Agaricomycotina</taxon>
        <taxon>Agaricomycetes</taxon>
        <taxon>Agaricomycetidae</taxon>
        <taxon>Agaricales</taxon>
        <taxon>Marasmiineae</taxon>
        <taxon>Omphalotaceae</taxon>
        <taxon>Collybiopsis</taxon>
        <taxon>Collybiopsis luxurians</taxon>
    </lineage>
</organism>
<proteinExistence type="predicted"/>
<dbReference type="InterPro" id="IPR004991">
    <property type="entry name" value="Aerolysin-like"/>
</dbReference>
<gene>
    <name evidence="1" type="ORF">GYMLUDRAFT_86159</name>
</gene>
<keyword evidence="2" id="KW-1185">Reference proteome</keyword>
<dbReference type="SUPFAM" id="SSF56973">
    <property type="entry name" value="Aerolisin/ETX pore-forming domain"/>
    <property type="match status" value="1"/>
</dbReference>
<accession>A0A0D0BTL9</accession>
<dbReference type="InterPro" id="IPR053237">
    <property type="entry name" value="Natterin_C"/>
</dbReference>